<dbReference type="Proteomes" id="UP001228690">
    <property type="component" value="Chromosome"/>
</dbReference>
<keyword evidence="2" id="KW-1185">Reference proteome</keyword>
<evidence type="ECO:0008006" key="3">
    <source>
        <dbReference type="Google" id="ProtNLM"/>
    </source>
</evidence>
<accession>A0ABY8MJ50</accession>
<dbReference type="EMBL" id="CP123443">
    <property type="protein sequence ID" value="WGK70037.1"/>
    <property type="molecule type" value="Genomic_DNA"/>
</dbReference>
<gene>
    <name evidence="1" type="ORF">P0082_04030</name>
</gene>
<reference evidence="1 2" key="1">
    <citation type="submission" date="2023-04" db="EMBL/GenBank/DDBJ databases">
        <title>Spirochaete genome identified in red abalone sample constitutes a novel genus.</title>
        <authorList>
            <person name="Sharma S.P."/>
            <person name="Purcell C.M."/>
            <person name="Hyde J.R."/>
            <person name="Severin A.J."/>
        </authorList>
    </citation>
    <scope>NUCLEOTIDE SEQUENCE [LARGE SCALE GENOMIC DNA]</scope>
    <source>
        <strain evidence="1 2">SP-2023</strain>
    </source>
</reference>
<evidence type="ECO:0000313" key="2">
    <source>
        <dbReference type="Proteomes" id="UP001228690"/>
    </source>
</evidence>
<sequence length="451" mass="49860">MKTHGGPRLALANSLPTLRVICFLLPGVLVALHTFGTSGTLAARESGSSMLQIRTTRPVAKNAWEEIYFRIAGTFSPASLLELLKSMELESDQAGLASSYVLILKDQIYSYADRHVRDPIHTEQILSLLLDKVAEETETVTQENPEIANVIALALIPDLDYNIVMGKANYALGRLGAEDFSEDIARRLEDVNNIMTTNGDGDSYGLNYSAAGCLDALAELEAPGSFAVLFQVKYGPFSKIVRDKASRLMKMLRKDHPEAVEQGFASFIMRTPNLVHLSTIIHSIGDEELGFSSEVGNKVNLALLTRMNESRWSIPPLDSKNIEAEILRKTINNFLDKGAEGLEEETSEQLKQSYLDSDNINVKLLVLQAIGKLRTENGIRFLQDEIVRLNAVQRSDSINYADVRILRQLMYSLLVSKNSGTETVTVLRDVSVTSYPAIIRQIALDILADIS</sequence>
<dbReference type="RefSeq" id="WP_326928242.1">
    <property type="nucleotide sequence ID" value="NZ_CP123443.1"/>
</dbReference>
<name>A0ABY8MJ50_9SPIO</name>
<proteinExistence type="predicted"/>
<organism evidence="1 2">
    <name type="scientific">Candidatus Haliotispira prima</name>
    <dbReference type="NCBI Taxonomy" id="3034016"/>
    <lineage>
        <taxon>Bacteria</taxon>
        <taxon>Pseudomonadati</taxon>
        <taxon>Spirochaetota</taxon>
        <taxon>Spirochaetia</taxon>
        <taxon>Spirochaetales</taxon>
        <taxon>Spirochaetaceae</taxon>
        <taxon>Candidatus Haliotispira</taxon>
    </lineage>
</organism>
<protein>
    <recommendedName>
        <fullName evidence="3">HEAT repeat domain-containing protein</fullName>
    </recommendedName>
</protein>
<evidence type="ECO:0000313" key="1">
    <source>
        <dbReference type="EMBL" id="WGK70037.1"/>
    </source>
</evidence>